<evidence type="ECO:0000313" key="7">
    <source>
        <dbReference type="RefSeq" id="XP_034066191.1"/>
    </source>
</evidence>
<gene>
    <name evidence="7" type="primary">LOC117542564</name>
</gene>
<sequence length="388" mass="42283">MLHEKHSCGLFETCVLTNNVGSCHPVGNGTCQIAGDPHYNTFTNHTFNFQGTCTYTAARSCHLEGSRLKAFSVVVENEKWTMTDTPNVAVAKLVAVKVYNTTLVLRMNQLRTIMVNGTLLTIPLNLNDGQVEVFQEGFHYAIVTDFGLKVTYDMIYKVTVTVPGNYKGKTCGLCGNFNDSEPDALELPDGKITKDLQTFGSAWKVAVQGVVCEDGCSGDQCPKCDATLKKIFEKDCESITNPTGPFAACHSQINPESYYRDCVYDVCMSQGRKDVLCNSISAYVTDCQTIGVKIDNWRTPDFCPITCPANSHYQICSETCGSPCPGLTDTISCPATCAEGCACNEGYYFNGTGCVALDECSCYHNGRTYKADIGRNGSLRLLDVSTLS</sequence>
<dbReference type="GO" id="GO:0016020">
    <property type="term" value="C:membrane"/>
    <property type="evidence" value="ECO:0007669"/>
    <property type="project" value="UniProtKB-SubCell"/>
</dbReference>
<evidence type="ECO:0000256" key="1">
    <source>
        <dbReference type="ARBA" id="ARBA00004370"/>
    </source>
</evidence>
<evidence type="ECO:0000256" key="2">
    <source>
        <dbReference type="ARBA" id="ARBA00022729"/>
    </source>
</evidence>
<dbReference type="GeneID" id="117542564"/>
<dbReference type="PANTHER" id="PTHR46160">
    <property type="entry name" value="ALPHA-TECTORIN-RELATED"/>
    <property type="match status" value="1"/>
</dbReference>
<dbReference type="FunFam" id="2.10.25.10:FF:000055">
    <property type="entry name" value="alpha-tectorin isoform X1"/>
    <property type="match status" value="1"/>
</dbReference>
<dbReference type="PANTHER" id="PTHR46160:SF9">
    <property type="entry name" value="PROTEIN PRY2-RELATED"/>
    <property type="match status" value="1"/>
</dbReference>
<dbReference type="PROSITE" id="PS51233">
    <property type="entry name" value="VWFD"/>
    <property type="match status" value="1"/>
</dbReference>
<dbReference type="OrthoDB" id="6236007at2759"/>
<dbReference type="InterPro" id="IPR052749">
    <property type="entry name" value="Alpha-tectorin"/>
</dbReference>
<feature type="domain" description="VWFD" evidence="5">
    <location>
        <begin position="29"/>
        <end position="213"/>
    </location>
</feature>
<dbReference type="InterPro" id="IPR001846">
    <property type="entry name" value="VWF_type-D"/>
</dbReference>
<dbReference type="AlphaFoldDB" id="A0A6P8TPQ3"/>
<dbReference type="KEGG" id="gacu:117542564"/>
<dbReference type="Pfam" id="PF00094">
    <property type="entry name" value="VWD"/>
    <property type="match status" value="1"/>
</dbReference>
<dbReference type="InParanoid" id="A0A6P8TPQ3"/>
<dbReference type="InterPro" id="IPR036084">
    <property type="entry name" value="Ser_inhib-like_sf"/>
</dbReference>
<dbReference type="Proteomes" id="UP000515161">
    <property type="component" value="Unplaced"/>
</dbReference>
<name>A0A6P8TPQ3_GYMAC</name>
<dbReference type="SUPFAM" id="SSF57567">
    <property type="entry name" value="Serine protease inhibitors"/>
    <property type="match status" value="1"/>
</dbReference>
<organism evidence="6 7">
    <name type="scientific">Gymnodraco acuticeps</name>
    <name type="common">Antarctic dragonfish</name>
    <dbReference type="NCBI Taxonomy" id="8218"/>
    <lineage>
        <taxon>Eukaryota</taxon>
        <taxon>Metazoa</taxon>
        <taxon>Chordata</taxon>
        <taxon>Craniata</taxon>
        <taxon>Vertebrata</taxon>
        <taxon>Euteleostomi</taxon>
        <taxon>Actinopterygii</taxon>
        <taxon>Neopterygii</taxon>
        <taxon>Teleostei</taxon>
        <taxon>Neoteleostei</taxon>
        <taxon>Acanthomorphata</taxon>
        <taxon>Eupercaria</taxon>
        <taxon>Perciformes</taxon>
        <taxon>Notothenioidei</taxon>
        <taxon>Bathydraconidae</taxon>
        <taxon>Gymnodraco</taxon>
    </lineage>
</organism>
<keyword evidence="4" id="KW-1015">Disulfide bond</keyword>
<dbReference type="Pfam" id="PF01826">
    <property type="entry name" value="TIL"/>
    <property type="match status" value="1"/>
</dbReference>
<dbReference type="CDD" id="cd19941">
    <property type="entry name" value="TIL"/>
    <property type="match status" value="1"/>
</dbReference>
<dbReference type="SMART" id="SM00216">
    <property type="entry name" value="VWD"/>
    <property type="match status" value="1"/>
</dbReference>
<evidence type="ECO:0000256" key="3">
    <source>
        <dbReference type="ARBA" id="ARBA00023136"/>
    </source>
</evidence>
<dbReference type="InterPro" id="IPR002919">
    <property type="entry name" value="TIL_dom"/>
</dbReference>
<accession>A0A6P8TPQ3</accession>
<reference evidence="7" key="1">
    <citation type="submission" date="2025-08" db="UniProtKB">
        <authorList>
            <consortium name="RefSeq"/>
        </authorList>
    </citation>
    <scope>IDENTIFICATION</scope>
</reference>
<evidence type="ECO:0000259" key="5">
    <source>
        <dbReference type="PROSITE" id="PS51233"/>
    </source>
</evidence>
<comment type="subcellular location">
    <subcellularLocation>
        <location evidence="1">Membrane</location>
    </subcellularLocation>
</comment>
<proteinExistence type="predicted"/>
<dbReference type="RefSeq" id="XP_034066191.1">
    <property type="nucleotide sequence ID" value="XM_034210300.1"/>
</dbReference>
<dbReference type="SMART" id="SM00832">
    <property type="entry name" value="C8"/>
    <property type="match status" value="1"/>
</dbReference>
<evidence type="ECO:0000256" key="4">
    <source>
        <dbReference type="ARBA" id="ARBA00023157"/>
    </source>
</evidence>
<keyword evidence="3" id="KW-0472">Membrane</keyword>
<evidence type="ECO:0000313" key="6">
    <source>
        <dbReference type="Proteomes" id="UP000515161"/>
    </source>
</evidence>
<dbReference type="Gene3D" id="2.10.25.10">
    <property type="entry name" value="Laminin"/>
    <property type="match status" value="1"/>
</dbReference>
<keyword evidence="2" id="KW-0732">Signal</keyword>
<protein>
    <submittedName>
        <fullName evidence="7">IgGFc-binding protein-like</fullName>
    </submittedName>
</protein>
<dbReference type="InterPro" id="IPR014853">
    <property type="entry name" value="VWF/SSPO/ZAN-like_Cys-rich_dom"/>
</dbReference>
<dbReference type="Pfam" id="PF08742">
    <property type="entry name" value="C8"/>
    <property type="match status" value="1"/>
</dbReference>
<keyword evidence="6" id="KW-1185">Reference proteome</keyword>